<dbReference type="InterPro" id="IPR007074">
    <property type="entry name" value="LicD/FKTN/FKRP_NTP_transf"/>
</dbReference>
<feature type="domain" description="LicD/FKTN/FKRP nucleotidyltransferase" evidence="1">
    <location>
        <begin position="106"/>
        <end position="171"/>
    </location>
</feature>
<dbReference type="PANTHER" id="PTHR13627">
    <property type="entry name" value="FUKUTIN RELATED PROTEIN"/>
    <property type="match status" value="1"/>
</dbReference>
<name>A0ABN4KY94_VIBHA</name>
<organism evidence="2 3">
    <name type="scientific">Vibrio harveyi</name>
    <name type="common">Beneckea harveyi</name>
    <dbReference type="NCBI Taxonomy" id="669"/>
    <lineage>
        <taxon>Bacteria</taxon>
        <taxon>Pseudomonadati</taxon>
        <taxon>Pseudomonadota</taxon>
        <taxon>Gammaproteobacteria</taxon>
        <taxon>Vibrionales</taxon>
        <taxon>Vibrionaceae</taxon>
        <taxon>Vibrio</taxon>
    </lineage>
</organism>
<dbReference type="PANTHER" id="PTHR13627:SF31">
    <property type="entry name" value="RIBITOL 5-PHOSPHATE TRANSFERASE FKRP"/>
    <property type="match status" value="1"/>
</dbReference>
<evidence type="ECO:0000313" key="2">
    <source>
        <dbReference type="EMBL" id="AMF98138.1"/>
    </source>
</evidence>
<dbReference type="EMBL" id="CP014038">
    <property type="protein sequence ID" value="AMF98138.1"/>
    <property type="molecule type" value="Genomic_DNA"/>
</dbReference>
<gene>
    <name evidence="2" type="ORF">AL538_10695</name>
</gene>
<dbReference type="InterPro" id="IPR052613">
    <property type="entry name" value="LicD_transferase"/>
</dbReference>
<sequence length="269" mass="31457">MLQVYTVSLLFFGFINFIMKKNIKSFLVQVGLFGTVKTAYLYFEFIFVRLLDNIITSKKECSKGTLRCDQNVFSGNYKYYLLGKDTPICCASNLYEILKDVTEVLEKNSIQYFINYGTFLGSVRHKGLIPWDTDIDIGILEKDVEKVTDILNESYNDKYMIKKSGGYIRVFYSQTNTLHLDFDIWHDEGDSITMYHDLEHGSLTCKKSDVFPTRKYDFYDLKLQGPNNVRMLEQAYGKDYMNVAYKKWGYTKSKKYEITKGEPAKIKRQ</sequence>
<evidence type="ECO:0000313" key="3">
    <source>
        <dbReference type="Proteomes" id="UP000067422"/>
    </source>
</evidence>
<proteinExistence type="predicted"/>
<reference evidence="2" key="1">
    <citation type="submission" date="2018-01" db="EMBL/GenBank/DDBJ databases">
        <title>FDA dAtabase for Regulatory Grade micrObial Sequences (FDA-ARGOS): Supporting development and validation of Infectious Disease Dx tests.</title>
        <authorList>
            <person name="Hoffmann M."/>
            <person name="Allard M."/>
            <person name="Evans P."/>
            <person name="Brown E."/>
            <person name="Tallon L."/>
            <person name="Sadzewicz L."/>
            <person name="Sengamalay N."/>
            <person name="Ott S."/>
            <person name="Godinez A."/>
            <person name="Nagaraj S."/>
            <person name="Vyas G."/>
            <person name="Aluvathingal J."/>
            <person name="Nadendla S."/>
            <person name="Geyer C."/>
            <person name="Sichtig H."/>
        </authorList>
    </citation>
    <scope>NUCLEOTIDE SEQUENCE</scope>
    <source>
        <strain evidence="2">FDAARGOS_107</strain>
    </source>
</reference>
<keyword evidence="3" id="KW-1185">Reference proteome</keyword>
<accession>A0ABN4KY94</accession>
<protein>
    <recommendedName>
        <fullName evidence="1">LicD/FKTN/FKRP nucleotidyltransferase domain-containing protein</fullName>
    </recommendedName>
</protein>
<dbReference type="Pfam" id="PF04991">
    <property type="entry name" value="LicD"/>
    <property type="match status" value="1"/>
</dbReference>
<dbReference type="Proteomes" id="UP000067422">
    <property type="component" value="Chromosome 1"/>
</dbReference>
<evidence type="ECO:0000259" key="1">
    <source>
        <dbReference type="Pfam" id="PF04991"/>
    </source>
</evidence>